<dbReference type="GO" id="GO:0003690">
    <property type="term" value="F:double-stranded DNA binding"/>
    <property type="evidence" value="ECO:0007669"/>
    <property type="project" value="UniProtKB-UniRule"/>
</dbReference>
<keyword evidence="1 10" id="KW-0540">Nuclease</keyword>
<evidence type="ECO:0000256" key="4">
    <source>
        <dbReference type="ARBA" id="ARBA00022801"/>
    </source>
</evidence>
<evidence type="ECO:0000313" key="14">
    <source>
        <dbReference type="Proteomes" id="UP000051576"/>
    </source>
</evidence>
<accession>A0A0R2CM41</accession>
<dbReference type="InterPro" id="IPR011335">
    <property type="entry name" value="Restrct_endonuc-II-like"/>
</dbReference>
<keyword evidence="7 10" id="KW-0067">ATP-binding</keyword>
<dbReference type="SUPFAM" id="SSF52980">
    <property type="entry name" value="Restriction endonuclease-like"/>
    <property type="match status" value="1"/>
</dbReference>
<dbReference type="GO" id="GO:0000724">
    <property type="term" value="P:double-strand break repair via homologous recombination"/>
    <property type="evidence" value="ECO:0007669"/>
    <property type="project" value="UniProtKB-UniRule"/>
</dbReference>
<keyword evidence="2 10" id="KW-0547">Nucleotide-binding</keyword>
<keyword evidence="8 10" id="KW-0238">DNA-binding</keyword>
<dbReference type="Gene3D" id="3.90.320.10">
    <property type="match status" value="1"/>
</dbReference>
<organism evidence="13 14">
    <name type="scientific">Liquorilactobacillus vini DSM 20605</name>
    <dbReference type="NCBI Taxonomy" id="1133569"/>
    <lineage>
        <taxon>Bacteria</taxon>
        <taxon>Bacillati</taxon>
        <taxon>Bacillota</taxon>
        <taxon>Bacilli</taxon>
        <taxon>Lactobacillales</taxon>
        <taxon>Lactobacillaceae</taxon>
        <taxon>Liquorilactobacillus</taxon>
    </lineage>
</organism>
<dbReference type="InterPro" id="IPR027417">
    <property type="entry name" value="P-loop_NTPase"/>
</dbReference>
<dbReference type="PANTHER" id="PTHR30591">
    <property type="entry name" value="RECBCD ENZYME SUBUNIT RECC"/>
    <property type="match status" value="1"/>
</dbReference>
<dbReference type="InterPro" id="IPR049035">
    <property type="entry name" value="ADDB_N"/>
</dbReference>
<keyword evidence="4 10" id="KW-0378">Hydrolase</keyword>
<dbReference type="PATRIC" id="fig|1133569.4.peg.1900"/>
<dbReference type="Proteomes" id="UP000051576">
    <property type="component" value="Unassembled WGS sequence"/>
</dbReference>
<protein>
    <recommendedName>
        <fullName evidence="10">ATP-dependent helicase/deoxyribonuclease subunit B</fullName>
        <ecNumber evidence="10">3.1.-.-</ecNumber>
    </recommendedName>
    <alternativeName>
        <fullName evidence="10">ATP-dependent helicase/nuclease subunit RexB</fullName>
    </alternativeName>
</protein>
<keyword evidence="5 10" id="KW-0347">Helicase</keyword>
<evidence type="ECO:0000256" key="6">
    <source>
        <dbReference type="ARBA" id="ARBA00022839"/>
    </source>
</evidence>
<keyword evidence="3 10" id="KW-0227">DNA damage</keyword>
<dbReference type="EC" id="3.1.-.-" evidence="10"/>
<name>A0A0R2CM41_9LACO</name>
<comment type="cofactor">
    <cofactor evidence="10">
        <name>Mg(2+)</name>
        <dbReference type="ChEBI" id="CHEBI:18420"/>
    </cofactor>
</comment>
<evidence type="ECO:0000256" key="3">
    <source>
        <dbReference type="ARBA" id="ARBA00022763"/>
    </source>
</evidence>
<dbReference type="GO" id="GO:0004386">
    <property type="term" value="F:helicase activity"/>
    <property type="evidence" value="ECO:0007669"/>
    <property type="project" value="UniProtKB-KW"/>
</dbReference>
<dbReference type="SUPFAM" id="SSF52540">
    <property type="entry name" value="P-loop containing nucleoside triphosphate hydrolases"/>
    <property type="match status" value="1"/>
</dbReference>
<evidence type="ECO:0000256" key="8">
    <source>
        <dbReference type="ARBA" id="ARBA00023125"/>
    </source>
</evidence>
<comment type="function">
    <text evidence="10">The heterodimer acts as both an ATP-dependent DNA helicase and an ATP-dependent, dual-direction single-stranded exonuclease. Recognizes the chi site generating a DNA molecule suitable for the initiation of homologous recombination. This subunit has 5' -&gt; 3' nuclease activity but not helicase activity.</text>
</comment>
<dbReference type="Pfam" id="PF21445">
    <property type="entry name" value="ADDB_N"/>
    <property type="match status" value="1"/>
</dbReference>
<sequence length="1181" mass="134758">MSVNFYFGKASCDHHHFLIDRLAQKSRVDPQGHFFYLVPNHIKFAAEVKVLKQLRQTSGNQGLYAQKNVQTFSFTRLAWYFLKDTPIFKIPRLSKAGNQMLVAAILQDKQAELTIFKANQVQIGFVSQLAAQLSELQQNLVTTAELTQLAKSPLSANLQAKLHDLTLVYQEYQQKSQQQFIGNEGVLNLLAENLQQRDLSHDYFYIAGFSHFNQQERQLVEVLIKKAAEVNLALVGDRESFLTKQDPNSLFYRSSCLYQALARSQASVKLLPITNAPKTESTSLLNLEDYWIRNSRLEFVPTSAAQSTDSLQLFKAADRQTEVRQVAIKIRQLLQQEQGHYRDFVVMTRHLDLYRNIIEPIFQQAGIPFFIDLQHEMSSHPLVELISALFDIQANHYQYDDVMRLLKTELLLPQTATGQPLDLGEFRDCLDLTENWILKTGLNGSAWLQSADWQVFRFETTDTDQVLTSQQEKQTQQVNLIRHFVQATLPPFFEKLMQAHTGRQAAEILVNFLVETGVARQLLTWRDQAIAAGDLAAASRPEEVWNTFVQMLDEYVLIFGDRPVELELFKELLLNGFAGAQYSQVPSTLDQVTITETGMAQLQNAQTAFLIGATSAVMPDQTTQPALLSDSDRLQLADYLPLEQADLAQTSNIQLASESYLAYLAFMLPKKRLVLSYPQQESDGQELKASPYLKQLAAQFALDCPLIAAEPPAGISVTDFGRFFVGNSRTTLSQLLNLARKNQKQLPLSFQPLAKWLKQDPQVGQLAKRVFASLSYRNVPEKLQPKIVDGLYGKTINTSISKLEEFYTNQYAYFLKYGLRLQERDVFELSPANTGEFFHAALDHLHRNLAAQHTSIAEISSQQLQQQIRSITQELLRLPQFQILNSSNRMQYLSRQLAKTIRQVSWTIHQQLQRSQVRPFKTEVLFGQVGSQEGLRPLEFQLSQQHAVRVRGKIDRIDLLQKDQQTYLGIVDYKSSQHKFNFRDAYYGVSLQMLTYLDALIKNFDLLLPKMQPDPAGAVYLHLQDPKLDLKDVLQTPFEQAWLKKNKYEGLLLAEPELLELLDQELTQDKSGVSLVYPFRRRKDGSYAATGKNDPQLITKNQLKLLLWHNELLIQQAAAKIFSGDLAIDPVLWPDKRSAMQYSPFKAIMQFDAMLAENNYHQLSKMSAAEVLEKIQAERSK</sequence>
<feature type="domain" description="PD-(D/E)XK endonuclease-like" evidence="11">
    <location>
        <begin position="798"/>
        <end position="1069"/>
    </location>
</feature>
<keyword evidence="9 10" id="KW-0234">DNA repair</keyword>
<dbReference type="GO" id="GO:0005524">
    <property type="term" value="F:ATP binding"/>
    <property type="evidence" value="ECO:0007669"/>
    <property type="project" value="UniProtKB-UniRule"/>
</dbReference>
<evidence type="ECO:0000256" key="5">
    <source>
        <dbReference type="ARBA" id="ARBA00022806"/>
    </source>
</evidence>
<proteinExistence type="inferred from homology"/>
<dbReference type="Gene3D" id="3.40.50.300">
    <property type="entry name" value="P-loop containing nucleotide triphosphate hydrolases"/>
    <property type="match status" value="3"/>
</dbReference>
<dbReference type="STRING" id="1133569.FD21_GL001755"/>
<dbReference type="OrthoDB" id="9758506at2"/>
<dbReference type="HAMAP" id="MF_01453">
    <property type="entry name" value="AddB_type2"/>
    <property type="match status" value="1"/>
</dbReference>
<comment type="miscellaneous">
    <text evidence="10">Despite having helicase-like domains, this subunit does not have helicase activity.</text>
</comment>
<dbReference type="InterPro" id="IPR038726">
    <property type="entry name" value="PDDEXK_AddAB-type"/>
</dbReference>
<evidence type="ECO:0000259" key="12">
    <source>
        <dbReference type="Pfam" id="PF21445"/>
    </source>
</evidence>
<reference evidence="13 14" key="1">
    <citation type="journal article" date="2015" name="Genome Announc.">
        <title>Expanding the biotechnology potential of lactobacilli through comparative genomics of 213 strains and associated genera.</title>
        <authorList>
            <person name="Sun Z."/>
            <person name="Harris H.M."/>
            <person name="McCann A."/>
            <person name="Guo C."/>
            <person name="Argimon S."/>
            <person name="Zhang W."/>
            <person name="Yang X."/>
            <person name="Jeffery I.B."/>
            <person name="Cooney J.C."/>
            <person name="Kagawa T.F."/>
            <person name="Liu W."/>
            <person name="Song Y."/>
            <person name="Salvetti E."/>
            <person name="Wrobel A."/>
            <person name="Rasinkangas P."/>
            <person name="Parkhill J."/>
            <person name="Rea M.C."/>
            <person name="O'Sullivan O."/>
            <person name="Ritari J."/>
            <person name="Douillard F.P."/>
            <person name="Paul Ross R."/>
            <person name="Yang R."/>
            <person name="Briner A.E."/>
            <person name="Felis G.E."/>
            <person name="de Vos W.M."/>
            <person name="Barrangou R."/>
            <person name="Klaenhammer T.R."/>
            <person name="Caufield P.W."/>
            <person name="Cui Y."/>
            <person name="Zhang H."/>
            <person name="O'Toole P.W."/>
        </authorList>
    </citation>
    <scope>NUCLEOTIDE SEQUENCE [LARGE SCALE GENOMIC DNA]</scope>
    <source>
        <strain evidence="13 14">DSM 20605</strain>
    </source>
</reference>
<evidence type="ECO:0000256" key="9">
    <source>
        <dbReference type="ARBA" id="ARBA00023204"/>
    </source>
</evidence>
<feature type="domain" description="ATP-dependent helicase/deoxyribonuclease subunit B N-terminal" evidence="12">
    <location>
        <begin position="5"/>
        <end position="264"/>
    </location>
</feature>
<dbReference type="GO" id="GO:0016817">
    <property type="term" value="F:hydrolase activity, acting on acid anhydrides"/>
    <property type="evidence" value="ECO:0007669"/>
    <property type="project" value="InterPro"/>
</dbReference>
<dbReference type="RefSeq" id="WP_010581169.1">
    <property type="nucleotide sequence ID" value="NZ_AHYZ01000167.1"/>
</dbReference>
<dbReference type="InterPro" id="IPR014141">
    <property type="entry name" value="DNA_helicase_suRexB"/>
</dbReference>
<comment type="caution">
    <text evidence="13">The sequence shown here is derived from an EMBL/GenBank/DDBJ whole genome shotgun (WGS) entry which is preliminary data.</text>
</comment>
<dbReference type="EMBL" id="AYYX01000006">
    <property type="protein sequence ID" value="KRM89372.1"/>
    <property type="molecule type" value="Genomic_DNA"/>
</dbReference>
<dbReference type="PANTHER" id="PTHR30591:SF1">
    <property type="entry name" value="RECBCD ENZYME SUBUNIT RECC"/>
    <property type="match status" value="1"/>
</dbReference>
<evidence type="ECO:0000256" key="2">
    <source>
        <dbReference type="ARBA" id="ARBA00022741"/>
    </source>
</evidence>
<comment type="subunit">
    <text evidence="10">Heterodimer of AddA and RexB.</text>
</comment>
<evidence type="ECO:0000256" key="10">
    <source>
        <dbReference type="HAMAP-Rule" id="MF_01453"/>
    </source>
</evidence>
<comment type="similarity">
    <text evidence="10">Belongs to the helicase family. AddB/RexB type 2 subfamily.</text>
</comment>
<dbReference type="AlphaFoldDB" id="A0A0R2CM41"/>
<dbReference type="InterPro" id="IPR011604">
    <property type="entry name" value="PDDEXK-like_dom_sf"/>
</dbReference>
<keyword evidence="14" id="KW-1185">Reference proteome</keyword>
<evidence type="ECO:0000256" key="7">
    <source>
        <dbReference type="ARBA" id="ARBA00022840"/>
    </source>
</evidence>
<dbReference type="Pfam" id="PF12705">
    <property type="entry name" value="PDDEXK_1"/>
    <property type="match status" value="1"/>
</dbReference>
<evidence type="ECO:0000313" key="13">
    <source>
        <dbReference type="EMBL" id="KRM89372.1"/>
    </source>
</evidence>
<evidence type="ECO:0000256" key="1">
    <source>
        <dbReference type="ARBA" id="ARBA00022722"/>
    </source>
</evidence>
<keyword evidence="6 10" id="KW-0269">Exonuclease</keyword>
<evidence type="ECO:0000259" key="11">
    <source>
        <dbReference type="Pfam" id="PF12705"/>
    </source>
</evidence>
<gene>
    <name evidence="10" type="primary">rexB</name>
    <name evidence="13" type="ORF">FD21_GL001755</name>
</gene>
<comment type="caution">
    <text evidence="10">Lacks conserved residue(s) required for the propagation of feature annotation.</text>
</comment>
<dbReference type="eggNOG" id="COG3857">
    <property type="taxonomic scope" value="Bacteria"/>
</dbReference>
<dbReference type="GO" id="GO:0008409">
    <property type="term" value="F:5'-3' exonuclease activity"/>
    <property type="evidence" value="ECO:0007669"/>
    <property type="project" value="UniProtKB-UniRule"/>
</dbReference>